<dbReference type="OrthoDB" id="1442239at2"/>
<reference evidence="2 3" key="1">
    <citation type="submission" date="2019-07" db="EMBL/GenBank/DDBJ databases">
        <title>Genome sequencing for Formosa sp. PS13.</title>
        <authorList>
            <person name="Park S.-J."/>
        </authorList>
    </citation>
    <scope>NUCLEOTIDE SEQUENCE [LARGE SCALE GENOMIC DNA]</scope>
    <source>
        <strain evidence="2 3">PS13</strain>
    </source>
</reference>
<evidence type="ECO:0008006" key="4">
    <source>
        <dbReference type="Google" id="ProtNLM"/>
    </source>
</evidence>
<dbReference type="PROSITE" id="PS51257">
    <property type="entry name" value="PROKAR_LIPOPROTEIN"/>
    <property type="match status" value="1"/>
</dbReference>
<keyword evidence="1" id="KW-0732">Signal</keyword>
<gene>
    <name evidence="2" type="ORF">FNB79_11730</name>
</gene>
<keyword evidence="3" id="KW-1185">Reference proteome</keyword>
<organism evidence="2 3">
    <name type="scientific">Formosa sediminum</name>
    <dbReference type="NCBI Taxonomy" id="2594004"/>
    <lineage>
        <taxon>Bacteria</taxon>
        <taxon>Pseudomonadati</taxon>
        <taxon>Bacteroidota</taxon>
        <taxon>Flavobacteriia</taxon>
        <taxon>Flavobacteriales</taxon>
        <taxon>Flavobacteriaceae</taxon>
        <taxon>Formosa</taxon>
    </lineage>
</organism>
<dbReference type="AlphaFoldDB" id="A0A516GSV8"/>
<feature type="signal peptide" evidence="1">
    <location>
        <begin position="1"/>
        <end position="19"/>
    </location>
</feature>
<sequence>MKTLWIICLHLIVLTTACAQDKAPNTTKENLNKHDLSWIKTASDFNQTNLSLEQIDIKLQDLILKSISKNNLISELELPINSKKLKYLGRKFPNETELFGTYNGWNTDGLNHLTWKAHFYTYGDFIITTKNDKALDQKNVYYAIRSIIILQNIYPELYSKIFSDTKHYITKTPQFVPLVNSNKMFWIAFNDNPKYISSNNTIYMYNGVIKGSNPTINVWNNIAVINIHEQNILGQNSLGSKPIYNASNIWKNYNLHMLEGLPVSIAHEMLHNYIDYAYSARADIFAIRKSRGKTNFIFAEENAVINTLYTYFNAKGGLLPNQPNYYYNAVFYPNLEVLKHQNQLKTYSKIFSDIDCKPEYYKTIFLLPVLEN</sequence>
<dbReference type="RefSeq" id="WP_143381490.1">
    <property type="nucleotide sequence ID" value="NZ_CP041637.1"/>
</dbReference>
<evidence type="ECO:0000313" key="3">
    <source>
        <dbReference type="Proteomes" id="UP000319209"/>
    </source>
</evidence>
<protein>
    <recommendedName>
        <fullName evidence="4">DUF4932 domain-containing protein</fullName>
    </recommendedName>
</protein>
<proteinExistence type="predicted"/>
<feature type="chain" id="PRO_5022219826" description="DUF4932 domain-containing protein" evidence="1">
    <location>
        <begin position="20"/>
        <end position="372"/>
    </location>
</feature>
<dbReference type="KEGG" id="fop:FNB79_11730"/>
<dbReference type="EMBL" id="CP041637">
    <property type="protein sequence ID" value="QDO94606.1"/>
    <property type="molecule type" value="Genomic_DNA"/>
</dbReference>
<name>A0A516GSV8_9FLAO</name>
<evidence type="ECO:0000256" key="1">
    <source>
        <dbReference type="SAM" id="SignalP"/>
    </source>
</evidence>
<accession>A0A516GSV8</accession>
<dbReference type="Proteomes" id="UP000319209">
    <property type="component" value="Chromosome"/>
</dbReference>
<evidence type="ECO:0000313" key="2">
    <source>
        <dbReference type="EMBL" id="QDO94606.1"/>
    </source>
</evidence>